<evidence type="ECO:0000313" key="8">
    <source>
        <dbReference type="Proteomes" id="UP000027920"/>
    </source>
</evidence>
<dbReference type="VEuPathDB" id="FungiDB:A1O9_11670"/>
<dbReference type="SUPFAM" id="SSF54373">
    <property type="entry name" value="FAD-linked reductases, C-terminal domain"/>
    <property type="match status" value="1"/>
</dbReference>
<sequence length="462" mass="51425">MAESFRIIIVGGGIGGLSAVRYRATEDTNLLRISQAIALRKDDREITVLEQSSLNREIGATISLQPNASKIVERQWGLEAPLHAKGSMIDQGFQVYNLDGELQMRQPLNTTAKYGSERMLYHRVDLHDVMKSRCTDSAYSGRPVTIRVSSKVVSCDVEQGTVVLESGERLTADLIVAADGIKSTIREAVLGDRVDPMPTGHSAYRIVIPMDEIASSQAFTDVLNPQESFTTMVLGHDKRLIMGPARNSSIYSIVAMIPDETMHESSTESSWNTRADLSQMLSTFKDFPAWARVPLELAKEAGLWKLRDIDPLRTWYRGRAILIGDAAHAMLPTQGQGASQTVEDAEALGAFFCGTSGNQTAIDIEAINKLVFDCRYERATLIQTFSRQAARPATDLSDHTIKMNPNEFMHYNFDYTGALDWIKRHDLPTPRRQESDKAFGSKFTSMDKGDTDFRRLLQVVEP</sequence>
<dbReference type="RefSeq" id="XP_013255019.1">
    <property type="nucleotide sequence ID" value="XM_013399565.1"/>
</dbReference>
<dbReference type="InterPro" id="IPR002938">
    <property type="entry name" value="FAD-bd"/>
</dbReference>
<keyword evidence="2" id="KW-0285">Flavoprotein</keyword>
<dbReference type="PANTHER" id="PTHR13789:SF314">
    <property type="entry name" value="FAD-BINDING DOMAIN-CONTAINING PROTEIN"/>
    <property type="match status" value="1"/>
</dbReference>
<dbReference type="InterPro" id="IPR036188">
    <property type="entry name" value="FAD/NAD-bd_sf"/>
</dbReference>
<organism evidence="7 8">
    <name type="scientific">Exophiala aquamarina CBS 119918</name>
    <dbReference type="NCBI Taxonomy" id="1182545"/>
    <lineage>
        <taxon>Eukaryota</taxon>
        <taxon>Fungi</taxon>
        <taxon>Dikarya</taxon>
        <taxon>Ascomycota</taxon>
        <taxon>Pezizomycotina</taxon>
        <taxon>Eurotiomycetes</taxon>
        <taxon>Chaetothyriomycetidae</taxon>
        <taxon>Chaetothyriales</taxon>
        <taxon>Herpotrichiellaceae</taxon>
        <taxon>Exophiala</taxon>
    </lineage>
</organism>
<proteinExistence type="inferred from homology"/>
<comment type="caution">
    <text evidence="7">The sequence shown here is derived from an EMBL/GenBank/DDBJ whole genome shotgun (WGS) entry which is preliminary data.</text>
</comment>
<dbReference type="Proteomes" id="UP000027920">
    <property type="component" value="Unassembled WGS sequence"/>
</dbReference>
<comment type="similarity">
    <text evidence="1">Belongs to the paxM FAD-dependent monooxygenase family.</text>
</comment>
<dbReference type="AlphaFoldDB" id="A0A072NX41"/>
<evidence type="ECO:0000256" key="4">
    <source>
        <dbReference type="ARBA" id="ARBA00023002"/>
    </source>
</evidence>
<keyword evidence="3" id="KW-0274">FAD</keyword>
<reference evidence="7 8" key="1">
    <citation type="submission" date="2013-03" db="EMBL/GenBank/DDBJ databases">
        <title>The Genome Sequence of Exophiala aquamarina CBS 119918.</title>
        <authorList>
            <consortium name="The Broad Institute Genomics Platform"/>
            <person name="Cuomo C."/>
            <person name="de Hoog S."/>
            <person name="Gorbushina A."/>
            <person name="Walker B."/>
            <person name="Young S.K."/>
            <person name="Zeng Q."/>
            <person name="Gargeya S."/>
            <person name="Fitzgerald M."/>
            <person name="Haas B."/>
            <person name="Abouelleil A."/>
            <person name="Allen A.W."/>
            <person name="Alvarado L."/>
            <person name="Arachchi H.M."/>
            <person name="Berlin A.M."/>
            <person name="Chapman S.B."/>
            <person name="Gainer-Dewar J."/>
            <person name="Goldberg J."/>
            <person name="Griggs A."/>
            <person name="Gujja S."/>
            <person name="Hansen M."/>
            <person name="Howarth C."/>
            <person name="Imamovic A."/>
            <person name="Ireland A."/>
            <person name="Larimer J."/>
            <person name="McCowan C."/>
            <person name="Murphy C."/>
            <person name="Pearson M."/>
            <person name="Poon T.W."/>
            <person name="Priest M."/>
            <person name="Roberts A."/>
            <person name="Saif S."/>
            <person name="Shea T."/>
            <person name="Sisk P."/>
            <person name="Sykes S."/>
            <person name="Wortman J."/>
            <person name="Nusbaum C."/>
            <person name="Birren B."/>
        </authorList>
    </citation>
    <scope>NUCLEOTIDE SEQUENCE [LARGE SCALE GENOMIC DNA]</scope>
    <source>
        <strain evidence="7 8">CBS 119918</strain>
    </source>
</reference>
<dbReference type="STRING" id="1182545.A0A072NX41"/>
<dbReference type="PRINTS" id="PR00420">
    <property type="entry name" value="RNGMNOXGNASE"/>
</dbReference>
<dbReference type="HOGENOM" id="CLU_009665_19_0_1"/>
<evidence type="ECO:0000256" key="1">
    <source>
        <dbReference type="ARBA" id="ARBA00007992"/>
    </source>
</evidence>
<evidence type="ECO:0000256" key="2">
    <source>
        <dbReference type="ARBA" id="ARBA00022630"/>
    </source>
</evidence>
<dbReference type="OrthoDB" id="1047367at2759"/>
<feature type="domain" description="FAD-binding" evidence="6">
    <location>
        <begin position="74"/>
        <end position="349"/>
    </location>
</feature>
<dbReference type="GO" id="GO:0004497">
    <property type="term" value="F:monooxygenase activity"/>
    <property type="evidence" value="ECO:0007669"/>
    <property type="project" value="UniProtKB-KW"/>
</dbReference>
<dbReference type="EMBL" id="AMGV01000018">
    <property type="protein sequence ID" value="KEF52429.1"/>
    <property type="molecule type" value="Genomic_DNA"/>
</dbReference>
<dbReference type="InterPro" id="IPR050493">
    <property type="entry name" value="FAD-dep_Monooxygenase_BioMet"/>
</dbReference>
<evidence type="ECO:0000256" key="3">
    <source>
        <dbReference type="ARBA" id="ARBA00022827"/>
    </source>
</evidence>
<dbReference type="Pfam" id="PF01494">
    <property type="entry name" value="FAD_binding_3"/>
    <property type="match status" value="1"/>
</dbReference>
<accession>A0A072NX41</accession>
<protein>
    <recommendedName>
        <fullName evidence="6">FAD-binding domain-containing protein</fullName>
    </recommendedName>
</protein>
<evidence type="ECO:0000256" key="5">
    <source>
        <dbReference type="ARBA" id="ARBA00023033"/>
    </source>
</evidence>
<dbReference type="Gene3D" id="3.50.50.60">
    <property type="entry name" value="FAD/NAD(P)-binding domain"/>
    <property type="match status" value="1"/>
</dbReference>
<keyword evidence="5" id="KW-0503">Monooxygenase</keyword>
<dbReference type="GeneID" id="25286567"/>
<evidence type="ECO:0000259" key="6">
    <source>
        <dbReference type="Pfam" id="PF01494"/>
    </source>
</evidence>
<dbReference type="GO" id="GO:0071949">
    <property type="term" value="F:FAD binding"/>
    <property type="evidence" value="ECO:0007669"/>
    <property type="project" value="InterPro"/>
</dbReference>
<name>A0A072NX41_9EURO</name>
<dbReference type="SUPFAM" id="SSF51905">
    <property type="entry name" value="FAD/NAD(P)-binding domain"/>
    <property type="match status" value="1"/>
</dbReference>
<keyword evidence="4" id="KW-0560">Oxidoreductase</keyword>
<dbReference type="PANTHER" id="PTHR13789">
    <property type="entry name" value="MONOOXYGENASE"/>
    <property type="match status" value="1"/>
</dbReference>
<keyword evidence="8" id="KW-1185">Reference proteome</keyword>
<gene>
    <name evidence="7" type="ORF">A1O9_11670</name>
</gene>
<evidence type="ECO:0000313" key="7">
    <source>
        <dbReference type="EMBL" id="KEF52429.1"/>
    </source>
</evidence>